<name>A0A5A7QMJ1_STRAF</name>
<organism evidence="1 2">
    <name type="scientific">Striga asiatica</name>
    <name type="common">Asiatic witchweed</name>
    <name type="synonym">Buchnera asiatica</name>
    <dbReference type="NCBI Taxonomy" id="4170"/>
    <lineage>
        <taxon>Eukaryota</taxon>
        <taxon>Viridiplantae</taxon>
        <taxon>Streptophyta</taxon>
        <taxon>Embryophyta</taxon>
        <taxon>Tracheophyta</taxon>
        <taxon>Spermatophyta</taxon>
        <taxon>Magnoliopsida</taxon>
        <taxon>eudicotyledons</taxon>
        <taxon>Gunneridae</taxon>
        <taxon>Pentapetalae</taxon>
        <taxon>asterids</taxon>
        <taxon>lamiids</taxon>
        <taxon>Lamiales</taxon>
        <taxon>Orobanchaceae</taxon>
        <taxon>Buchnereae</taxon>
        <taxon>Striga</taxon>
    </lineage>
</organism>
<reference evidence="2" key="1">
    <citation type="journal article" date="2019" name="Curr. Biol.">
        <title>Genome Sequence of Striga asiatica Provides Insight into the Evolution of Plant Parasitism.</title>
        <authorList>
            <person name="Yoshida S."/>
            <person name="Kim S."/>
            <person name="Wafula E.K."/>
            <person name="Tanskanen J."/>
            <person name="Kim Y.M."/>
            <person name="Honaas L."/>
            <person name="Yang Z."/>
            <person name="Spallek T."/>
            <person name="Conn C.E."/>
            <person name="Ichihashi Y."/>
            <person name="Cheong K."/>
            <person name="Cui S."/>
            <person name="Der J.P."/>
            <person name="Gundlach H."/>
            <person name="Jiao Y."/>
            <person name="Hori C."/>
            <person name="Ishida J.K."/>
            <person name="Kasahara H."/>
            <person name="Kiba T."/>
            <person name="Kim M.S."/>
            <person name="Koo N."/>
            <person name="Laohavisit A."/>
            <person name="Lee Y.H."/>
            <person name="Lumba S."/>
            <person name="McCourt P."/>
            <person name="Mortimer J.C."/>
            <person name="Mutuku J.M."/>
            <person name="Nomura T."/>
            <person name="Sasaki-Sekimoto Y."/>
            <person name="Seto Y."/>
            <person name="Wang Y."/>
            <person name="Wakatake T."/>
            <person name="Sakakibara H."/>
            <person name="Demura T."/>
            <person name="Yamaguchi S."/>
            <person name="Yoneyama K."/>
            <person name="Manabe R.I."/>
            <person name="Nelson D.C."/>
            <person name="Schulman A.H."/>
            <person name="Timko M.P."/>
            <person name="dePamphilis C.W."/>
            <person name="Choi D."/>
            <person name="Shirasu K."/>
        </authorList>
    </citation>
    <scope>NUCLEOTIDE SEQUENCE [LARGE SCALE GENOMIC DNA]</scope>
    <source>
        <strain evidence="2">cv. UVA1</strain>
    </source>
</reference>
<dbReference type="AlphaFoldDB" id="A0A5A7QMJ1"/>
<evidence type="ECO:0000313" key="2">
    <source>
        <dbReference type="Proteomes" id="UP000325081"/>
    </source>
</evidence>
<accession>A0A5A7QMJ1</accession>
<dbReference type="EMBL" id="BKCP01007438">
    <property type="protein sequence ID" value="GER46206.1"/>
    <property type="molecule type" value="Genomic_DNA"/>
</dbReference>
<proteinExistence type="predicted"/>
<protein>
    <submittedName>
        <fullName evidence="1">Glycine-rich protein</fullName>
    </submittedName>
</protein>
<comment type="caution">
    <text evidence="1">The sequence shown here is derived from an EMBL/GenBank/DDBJ whole genome shotgun (WGS) entry which is preliminary data.</text>
</comment>
<sequence length="321" mass="36478">MQAENLFPFLVSDQQPPLLTAHLPDPTAEDEVRTVVTPDVKIGYVIPPNPRASRVLPEILEHDILPQIPDPKIILRIGRTVPPAVNTLRLALIAQHKRLGTIPRDVVRRKLGVPAPLQQLSIPLEATHEARLIVTSYPTLVVTVSPKLVLHSLVRVGHRLRPVELHQHLFPVRESFLERRLVHCIGHEDCRSTRQLGVFDLKGLSPSNGEQANGVLFGYLRVPTRNPPYSGTPKFPMEASWIDLRRDGDKMRRLLFSTTNLGWTKHAVVIRINIISAPRPIIKIELFKGWFVENMSMQDMYIKFWEGGREGDKLARQLLYK</sequence>
<evidence type="ECO:0000313" key="1">
    <source>
        <dbReference type="EMBL" id="GER46206.1"/>
    </source>
</evidence>
<gene>
    <name evidence="1" type="ORF">STAS_23231</name>
</gene>
<keyword evidence="2" id="KW-1185">Reference proteome</keyword>
<dbReference type="Proteomes" id="UP000325081">
    <property type="component" value="Unassembled WGS sequence"/>
</dbReference>